<feature type="compositionally biased region" description="Basic and acidic residues" evidence="1">
    <location>
        <begin position="21"/>
        <end position="39"/>
    </location>
</feature>
<organism evidence="2 3">
    <name type="scientific">Pleurodeles waltl</name>
    <name type="common">Iberian ribbed newt</name>
    <dbReference type="NCBI Taxonomy" id="8319"/>
    <lineage>
        <taxon>Eukaryota</taxon>
        <taxon>Metazoa</taxon>
        <taxon>Chordata</taxon>
        <taxon>Craniata</taxon>
        <taxon>Vertebrata</taxon>
        <taxon>Euteleostomi</taxon>
        <taxon>Amphibia</taxon>
        <taxon>Batrachia</taxon>
        <taxon>Caudata</taxon>
        <taxon>Salamandroidea</taxon>
        <taxon>Salamandridae</taxon>
        <taxon>Pleurodelinae</taxon>
        <taxon>Pleurodeles</taxon>
    </lineage>
</organism>
<dbReference type="Proteomes" id="UP001066276">
    <property type="component" value="Chromosome 7"/>
</dbReference>
<evidence type="ECO:0000313" key="2">
    <source>
        <dbReference type="EMBL" id="KAJ1132461.1"/>
    </source>
</evidence>
<dbReference type="AlphaFoldDB" id="A0AAV7PYW5"/>
<keyword evidence="3" id="KW-1185">Reference proteome</keyword>
<protein>
    <submittedName>
        <fullName evidence="2">Uncharacterized protein</fullName>
    </submittedName>
</protein>
<name>A0AAV7PYW5_PLEWA</name>
<feature type="region of interest" description="Disordered" evidence="1">
    <location>
        <begin position="1"/>
        <end position="69"/>
    </location>
</feature>
<gene>
    <name evidence="2" type="ORF">NDU88_010771</name>
</gene>
<evidence type="ECO:0000313" key="3">
    <source>
        <dbReference type="Proteomes" id="UP001066276"/>
    </source>
</evidence>
<feature type="compositionally biased region" description="Basic and acidic residues" evidence="1">
    <location>
        <begin position="1"/>
        <end position="12"/>
    </location>
</feature>
<reference evidence="2" key="1">
    <citation type="journal article" date="2022" name="bioRxiv">
        <title>Sequencing and chromosome-scale assembly of the giantPleurodeles waltlgenome.</title>
        <authorList>
            <person name="Brown T."/>
            <person name="Elewa A."/>
            <person name="Iarovenko S."/>
            <person name="Subramanian E."/>
            <person name="Araus A.J."/>
            <person name="Petzold A."/>
            <person name="Susuki M."/>
            <person name="Suzuki K.-i.T."/>
            <person name="Hayashi T."/>
            <person name="Toyoda A."/>
            <person name="Oliveira C."/>
            <person name="Osipova E."/>
            <person name="Leigh N.D."/>
            <person name="Simon A."/>
            <person name="Yun M.H."/>
        </authorList>
    </citation>
    <scope>NUCLEOTIDE SEQUENCE</scope>
    <source>
        <strain evidence="2">20211129_DDA</strain>
        <tissue evidence="2">Liver</tissue>
    </source>
</reference>
<dbReference type="EMBL" id="JANPWB010000011">
    <property type="protein sequence ID" value="KAJ1132461.1"/>
    <property type="molecule type" value="Genomic_DNA"/>
</dbReference>
<accession>A0AAV7PYW5</accession>
<comment type="caution">
    <text evidence="2">The sequence shown here is derived from an EMBL/GenBank/DDBJ whole genome shotgun (WGS) entry which is preliminary data.</text>
</comment>
<feature type="compositionally biased region" description="Basic and acidic residues" evidence="1">
    <location>
        <begin position="47"/>
        <end position="58"/>
    </location>
</feature>
<proteinExistence type="predicted"/>
<sequence>MRAELGGKKEDTETVGGSGEETGKKKETRRHTNDDREGGRGFVASDCKSEGLSKESVAREAPSANSGHA</sequence>
<evidence type="ECO:0000256" key="1">
    <source>
        <dbReference type="SAM" id="MobiDB-lite"/>
    </source>
</evidence>